<feature type="signal peptide" evidence="2">
    <location>
        <begin position="1"/>
        <end position="19"/>
    </location>
</feature>
<dbReference type="Proteomes" id="UP001652628">
    <property type="component" value="Chromosome 2R"/>
</dbReference>
<dbReference type="GeneID" id="108019618"/>
<evidence type="ECO:0000256" key="2">
    <source>
        <dbReference type="SAM" id="SignalP"/>
    </source>
</evidence>
<protein>
    <submittedName>
        <fullName evidence="4">Uncharacterized protein</fullName>
    </submittedName>
</protein>
<dbReference type="RefSeq" id="XP_016942988.3">
    <property type="nucleotide sequence ID" value="XM_017087499.4"/>
</dbReference>
<sequence length="282" mass="31280">MSSFLGVAISLALLSLVVGQATNVSQSMDLYILQNQRQYDAKIKQLEDQLANFRILFNKRIEALTVQADSMQLKLEQASAHLDPITLIDSWSKQCVQNYSGTIPTVSAARTSITNCAENINGVLNSPESTYNTLNSYYKNNLKNGLAQCVKLHPTAQLNYTLCVTKVIGDANKYTVTSQNNFNNYLKSSECTAENRVRSSWQCSFGQVYSITSRVEVALQLIDTCIANRLVCGSITCSVDKPSCPNVANVTLAEINPQNDTIRNPFTFVTNSMNCVEFRLNR</sequence>
<evidence type="ECO:0000256" key="1">
    <source>
        <dbReference type="SAM" id="Coils"/>
    </source>
</evidence>
<evidence type="ECO:0000313" key="3">
    <source>
        <dbReference type="Proteomes" id="UP001652628"/>
    </source>
</evidence>
<keyword evidence="1" id="KW-0175">Coiled coil</keyword>
<accession>A0AB39ZTT9</accession>
<organism evidence="3 4">
    <name type="scientific">Drosophila suzukii</name>
    <name type="common">Spotted-wing drosophila fruit fly</name>
    <dbReference type="NCBI Taxonomy" id="28584"/>
    <lineage>
        <taxon>Eukaryota</taxon>
        <taxon>Metazoa</taxon>
        <taxon>Ecdysozoa</taxon>
        <taxon>Arthropoda</taxon>
        <taxon>Hexapoda</taxon>
        <taxon>Insecta</taxon>
        <taxon>Pterygota</taxon>
        <taxon>Neoptera</taxon>
        <taxon>Endopterygota</taxon>
        <taxon>Diptera</taxon>
        <taxon>Brachycera</taxon>
        <taxon>Muscomorpha</taxon>
        <taxon>Ephydroidea</taxon>
        <taxon>Drosophilidae</taxon>
        <taxon>Drosophila</taxon>
        <taxon>Sophophora</taxon>
    </lineage>
</organism>
<gene>
    <name evidence="4" type="primary">LOC108019618</name>
</gene>
<proteinExistence type="predicted"/>
<keyword evidence="3" id="KW-1185">Reference proteome</keyword>
<evidence type="ECO:0000313" key="4">
    <source>
        <dbReference type="RefSeq" id="XP_016942988.3"/>
    </source>
</evidence>
<feature type="coiled-coil region" evidence="1">
    <location>
        <begin position="36"/>
        <end position="81"/>
    </location>
</feature>
<dbReference type="AlphaFoldDB" id="A0AB39ZTT9"/>
<name>A0AB39ZTT9_DROSZ</name>
<keyword evidence="2" id="KW-0732">Signal</keyword>
<feature type="chain" id="PRO_5045234442" evidence="2">
    <location>
        <begin position="20"/>
        <end position="282"/>
    </location>
</feature>
<reference evidence="4" key="1">
    <citation type="submission" date="2025-08" db="UniProtKB">
        <authorList>
            <consortium name="RefSeq"/>
        </authorList>
    </citation>
    <scope>IDENTIFICATION</scope>
</reference>